<comment type="similarity">
    <text evidence="2">Belongs to the EamA transporter family.</text>
</comment>
<evidence type="ECO:0000256" key="6">
    <source>
        <dbReference type="ARBA" id="ARBA00023136"/>
    </source>
</evidence>
<evidence type="ECO:0000256" key="2">
    <source>
        <dbReference type="ARBA" id="ARBA00007362"/>
    </source>
</evidence>
<evidence type="ECO:0000256" key="3">
    <source>
        <dbReference type="ARBA" id="ARBA00022475"/>
    </source>
</evidence>
<dbReference type="OrthoDB" id="9805239at2"/>
<proteinExistence type="inferred from homology"/>
<sequence length="311" mass="34434">MRKSIINRFLILVVLPLFWGSTFLATKICLTDLPPIWMGAIRYFISSLIFLVVLISKESLNKSLRELKNYWYLFLAVGLVGTFFAAFFQNIGLRYTTASVSSLINTLEPVLVALLSVLILRERLPFIGVAGLIIAFIGGFILITDGNPQTLLHLDGSVKGNILILLSIISYAFYTIFTKLLVGRTDPINAVTFSSIIGTLLLICSALIMEEFPQLEEVSLTTWMAIFYLAIFPTCISLFLFNKLLTQVEASRVSIILFLIPVYGLILGVILLGDPLTPAMAIGGVFTIIGIWLIEYGPSKLGRKVLKSGQR</sequence>
<keyword evidence="10" id="KW-1185">Reference proteome</keyword>
<dbReference type="GO" id="GO:0005886">
    <property type="term" value="C:plasma membrane"/>
    <property type="evidence" value="ECO:0007669"/>
    <property type="project" value="UniProtKB-SubCell"/>
</dbReference>
<dbReference type="EMBL" id="CP016379">
    <property type="protein sequence ID" value="AZR72917.1"/>
    <property type="molecule type" value="Genomic_DNA"/>
</dbReference>
<evidence type="ECO:0000313" key="10">
    <source>
        <dbReference type="Proteomes" id="UP000267250"/>
    </source>
</evidence>
<dbReference type="InterPro" id="IPR000620">
    <property type="entry name" value="EamA_dom"/>
</dbReference>
<gene>
    <name evidence="9" type="ORF">BBF96_05635</name>
</gene>
<organism evidence="9 10">
    <name type="scientific">Anoxybacter fermentans</name>
    <dbReference type="NCBI Taxonomy" id="1323375"/>
    <lineage>
        <taxon>Bacteria</taxon>
        <taxon>Bacillati</taxon>
        <taxon>Bacillota</taxon>
        <taxon>Clostridia</taxon>
        <taxon>Halanaerobiales</taxon>
        <taxon>Anoxybacter</taxon>
    </lineage>
</organism>
<evidence type="ECO:0000256" key="7">
    <source>
        <dbReference type="SAM" id="Phobius"/>
    </source>
</evidence>
<feature type="transmembrane region" description="Helical" evidence="7">
    <location>
        <begin position="35"/>
        <end position="57"/>
    </location>
</feature>
<reference evidence="9 10" key="1">
    <citation type="submission" date="2016-07" db="EMBL/GenBank/DDBJ databases">
        <title>Genome and transcriptome analysis of iron-reducing fermentative bacteria Anoxybacter fermentans.</title>
        <authorList>
            <person name="Zeng X."/>
            <person name="Shao Z."/>
        </authorList>
    </citation>
    <scope>NUCLEOTIDE SEQUENCE [LARGE SCALE GENOMIC DNA]</scope>
    <source>
        <strain evidence="9 10">DY22613</strain>
    </source>
</reference>
<feature type="domain" description="EamA" evidence="8">
    <location>
        <begin position="10"/>
        <end position="143"/>
    </location>
</feature>
<evidence type="ECO:0000313" key="9">
    <source>
        <dbReference type="EMBL" id="AZR72917.1"/>
    </source>
</evidence>
<dbReference type="SUPFAM" id="SSF103481">
    <property type="entry name" value="Multidrug resistance efflux transporter EmrE"/>
    <property type="match status" value="2"/>
</dbReference>
<keyword evidence="3" id="KW-1003">Cell membrane</keyword>
<dbReference type="KEGG" id="aft:BBF96_05635"/>
<dbReference type="PANTHER" id="PTHR32322:SF18">
    <property type="entry name" value="S-ADENOSYLMETHIONINE_S-ADENOSYLHOMOCYSTEINE TRANSPORTER"/>
    <property type="match status" value="1"/>
</dbReference>
<accession>A0A3S9SX53</accession>
<keyword evidence="4 7" id="KW-0812">Transmembrane</keyword>
<feature type="transmembrane region" description="Helical" evidence="7">
    <location>
        <begin position="279"/>
        <end position="297"/>
    </location>
</feature>
<feature type="transmembrane region" description="Helical" evidence="7">
    <location>
        <begin position="220"/>
        <end position="241"/>
    </location>
</feature>
<keyword evidence="6 7" id="KW-0472">Membrane</keyword>
<feature type="domain" description="EamA" evidence="8">
    <location>
        <begin position="159"/>
        <end position="294"/>
    </location>
</feature>
<protein>
    <recommendedName>
        <fullName evidence="8">EamA domain-containing protein</fullName>
    </recommendedName>
</protein>
<evidence type="ECO:0000256" key="1">
    <source>
        <dbReference type="ARBA" id="ARBA00004651"/>
    </source>
</evidence>
<evidence type="ECO:0000256" key="4">
    <source>
        <dbReference type="ARBA" id="ARBA00022692"/>
    </source>
</evidence>
<dbReference type="PANTHER" id="PTHR32322">
    <property type="entry name" value="INNER MEMBRANE TRANSPORTER"/>
    <property type="match status" value="1"/>
</dbReference>
<feature type="transmembrane region" description="Helical" evidence="7">
    <location>
        <begin position="69"/>
        <end position="88"/>
    </location>
</feature>
<feature type="transmembrane region" description="Helical" evidence="7">
    <location>
        <begin position="189"/>
        <end position="208"/>
    </location>
</feature>
<name>A0A3S9SX53_9FIRM</name>
<dbReference type="Proteomes" id="UP000267250">
    <property type="component" value="Chromosome"/>
</dbReference>
<evidence type="ECO:0000256" key="5">
    <source>
        <dbReference type="ARBA" id="ARBA00022989"/>
    </source>
</evidence>
<feature type="transmembrane region" description="Helical" evidence="7">
    <location>
        <begin position="163"/>
        <end position="182"/>
    </location>
</feature>
<keyword evidence="5 7" id="KW-1133">Transmembrane helix</keyword>
<feature type="transmembrane region" description="Helical" evidence="7">
    <location>
        <begin position="100"/>
        <end position="119"/>
    </location>
</feature>
<comment type="subcellular location">
    <subcellularLocation>
        <location evidence="1">Cell membrane</location>
        <topology evidence="1">Multi-pass membrane protein</topology>
    </subcellularLocation>
</comment>
<feature type="transmembrane region" description="Helical" evidence="7">
    <location>
        <begin position="253"/>
        <end position="273"/>
    </location>
</feature>
<dbReference type="Pfam" id="PF00892">
    <property type="entry name" value="EamA"/>
    <property type="match status" value="2"/>
</dbReference>
<evidence type="ECO:0000259" key="8">
    <source>
        <dbReference type="Pfam" id="PF00892"/>
    </source>
</evidence>
<dbReference type="InterPro" id="IPR050638">
    <property type="entry name" value="AA-Vitamin_Transporters"/>
</dbReference>
<dbReference type="InterPro" id="IPR037185">
    <property type="entry name" value="EmrE-like"/>
</dbReference>
<feature type="transmembrane region" description="Helical" evidence="7">
    <location>
        <begin position="126"/>
        <end position="143"/>
    </location>
</feature>
<dbReference type="AlphaFoldDB" id="A0A3S9SX53"/>
<dbReference type="RefSeq" id="WP_127016252.1">
    <property type="nucleotide sequence ID" value="NZ_CP016379.1"/>
</dbReference>